<protein>
    <submittedName>
        <fullName evidence="1">Uncharacterized protein</fullName>
    </submittedName>
</protein>
<dbReference type="AlphaFoldDB" id="M7ZX22"/>
<proteinExistence type="predicted"/>
<name>M7ZX22_TRIUA</name>
<sequence length="199" mass="22276">MEESTPQLHDETLQRLHRHRFCPEVIWRWAAACEIYCRGVGHFPTGGRPASSPTSPLLALLAAVPSSTVRPGCPAISKLKRFKSRFPDNSFESSCKAGFSDIPHLTKVFHYPFDNRRKLNPMSLYEKHFGMVFYSNRLKSAQNTNHMMCRGILVFWLLAMPLVYGDGALAGDCCHGTLKLDLSSVFQDERSGPKAGCSL</sequence>
<evidence type="ECO:0000313" key="1">
    <source>
        <dbReference type="EMBL" id="EMS56940.1"/>
    </source>
</evidence>
<accession>M7ZX22</accession>
<reference evidence="1" key="1">
    <citation type="journal article" date="2013" name="Nature">
        <title>Draft genome of the wheat A-genome progenitor Triticum urartu.</title>
        <authorList>
            <person name="Ling H.Q."/>
            <person name="Zhao S."/>
            <person name="Liu D."/>
            <person name="Wang J."/>
            <person name="Sun H."/>
            <person name="Zhang C."/>
            <person name="Fan H."/>
            <person name="Li D."/>
            <person name="Dong L."/>
            <person name="Tao Y."/>
            <person name="Gao C."/>
            <person name="Wu H."/>
            <person name="Li Y."/>
            <person name="Cui Y."/>
            <person name="Guo X."/>
            <person name="Zheng S."/>
            <person name="Wang B."/>
            <person name="Yu K."/>
            <person name="Liang Q."/>
            <person name="Yang W."/>
            <person name="Lou X."/>
            <person name="Chen J."/>
            <person name="Feng M."/>
            <person name="Jian J."/>
            <person name="Zhang X."/>
            <person name="Luo G."/>
            <person name="Jiang Y."/>
            <person name="Liu J."/>
            <person name="Wang Z."/>
            <person name="Sha Y."/>
            <person name="Zhang B."/>
            <person name="Wu H."/>
            <person name="Tang D."/>
            <person name="Shen Q."/>
            <person name="Xue P."/>
            <person name="Zou S."/>
            <person name="Wang X."/>
            <person name="Liu X."/>
            <person name="Wang F."/>
            <person name="Yang Y."/>
            <person name="An X."/>
            <person name="Dong Z."/>
            <person name="Zhang K."/>
            <person name="Zhang X."/>
            <person name="Luo M.C."/>
            <person name="Dvorak J."/>
            <person name="Tong Y."/>
            <person name="Wang J."/>
            <person name="Yang H."/>
            <person name="Li Z."/>
            <person name="Wang D."/>
            <person name="Zhang A."/>
            <person name="Wang J."/>
        </authorList>
    </citation>
    <scope>NUCLEOTIDE SEQUENCE</scope>
</reference>
<dbReference type="EMBL" id="KD152297">
    <property type="protein sequence ID" value="EMS56940.1"/>
    <property type="molecule type" value="Genomic_DNA"/>
</dbReference>
<organism evidence="1">
    <name type="scientific">Triticum urartu</name>
    <name type="common">Red wild einkorn</name>
    <name type="synonym">Crithodium urartu</name>
    <dbReference type="NCBI Taxonomy" id="4572"/>
    <lineage>
        <taxon>Eukaryota</taxon>
        <taxon>Viridiplantae</taxon>
        <taxon>Streptophyta</taxon>
        <taxon>Embryophyta</taxon>
        <taxon>Tracheophyta</taxon>
        <taxon>Spermatophyta</taxon>
        <taxon>Magnoliopsida</taxon>
        <taxon>Liliopsida</taxon>
        <taxon>Poales</taxon>
        <taxon>Poaceae</taxon>
        <taxon>BOP clade</taxon>
        <taxon>Pooideae</taxon>
        <taxon>Triticodae</taxon>
        <taxon>Triticeae</taxon>
        <taxon>Triticinae</taxon>
        <taxon>Triticum</taxon>
    </lineage>
</organism>
<gene>
    <name evidence="1" type="ORF">TRIUR3_11245</name>
</gene>